<keyword evidence="4 6" id="KW-0808">Transferase</keyword>
<evidence type="ECO:0000256" key="6">
    <source>
        <dbReference type="RuleBase" id="RU000481"/>
    </source>
</evidence>
<dbReference type="InterPro" id="IPR004839">
    <property type="entry name" value="Aminotransferase_I/II_large"/>
</dbReference>
<accession>A0A5B8XNN8</accession>
<dbReference type="InterPro" id="IPR004838">
    <property type="entry name" value="NHTrfase_class1_PyrdxlP-BS"/>
</dbReference>
<sequence>MKPSSRAEAIIPSAIRDLTERAGPQSLHLGLGQPDTPMHPSVLEAIRDAIAPLANYGPNLGTLQARKAVADHYGVDLDSVLITAGVQEGLALSVLGLVEPGQKVLVPNPGFPAYPNLVRAAHATPVYYELGSDWSLDLQRIEASWEDGVKAIIINSPGNPTGAVFSEAEIRKLVEWCEEREITIISDEIYEDFVYEGVHFSAFEASKSSVIRLSGLSKSHSMMGWRLGWLIAEPSFVQGLKGLHQHLVTSAVVPIQDVIPTALAVHGEHTRAAVKIFSARRDTLIQALRAEWPQMPEAVAAGAFYVLLDVRAASDRFGGSYPLALNILQEIDVVAIPGSGFGSGAEGYLRLAYTVEESKLEVAGARLGAYLKQFE</sequence>
<gene>
    <name evidence="8" type="ORF">FRD01_06270</name>
</gene>
<dbReference type="KEGG" id="bbae:FRD01_06270"/>
<reference evidence="8 9" key="1">
    <citation type="submission" date="2019-08" db="EMBL/GenBank/DDBJ databases">
        <authorList>
            <person name="Liang Q."/>
        </authorList>
    </citation>
    <scope>NUCLEOTIDE SEQUENCE [LARGE SCALE GENOMIC DNA]</scope>
    <source>
        <strain evidence="8 9">V1718</strain>
    </source>
</reference>
<dbReference type="RefSeq" id="WP_146958536.1">
    <property type="nucleotide sequence ID" value="NZ_CP042467.1"/>
</dbReference>
<dbReference type="InterPro" id="IPR015421">
    <property type="entry name" value="PyrdxlP-dep_Trfase_major"/>
</dbReference>
<dbReference type="SUPFAM" id="SSF53383">
    <property type="entry name" value="PLP-dependent transferases"/>
    <property type="match status" value="1"/>
</dbReference>
<dbReference type="Gene3D" id="3.40.640.10">
    <property type="entry name" value="Type I PLP-dependent aspartate aminotransferase-like (Major domain)"/>
    <property type="match status" value="1"/>
</dbReference>
<dbReference type="Pfam" id="PF00155">
    <property type="entry name" value="Aminotran_1_2"/>
    <property type="match status" value="1"/>
</dbReference>
<dbReference type="CDD" id="cd00609">
    <property type="entry name" value="AAT_like"/>
    <property type="match status" value="1"/>
</dbReference>
<feature type="domain" description="Aminotransferase class I/classII large" evidence="7">
    <location>
        <begin position="27"/>
        <end position="365"/>
    </location>
</feature>
<evidence type="ECO:0000256" key="1">
    <source>
        <dbReference type="ARBA" id="ARBA00001933"/>
    </source>
</evidence>
<keyword evidence="5" id="KW-0663">Pyridoxal phosphate</keyword>
<protein>
    <recommendedName>
        <fullName evidence="6">Aminotransferase</fullName>
        <ecNumber evidence="6">2.6.1.-</ecNumber>
    </recommendedName>
</protein>
<dbReference type="AlphaFoldDB" id="A0A5B8XNN8"/>
<dbReference type="InterPro" id="IPR050596">
    <property type="entry name" value="AspAT/PAT-like"/>
</dbReference>
<comment type="similarity">
    <text evidence="2 6">Belongs to the class-I pyridoxal-phosphate-dependent aminotransferase family.</text>
</comment>
<evidence type="ECO:0000256" key="5">
    <source>
        <dbReference type="ARBA" id="ARBA00022898"/>
    </source>
</evidence>
<dbReference type="PANTHER" id="PTHR46383">
    <property type="entry name" value="ASPARTATE AMINOTRANSFERASE"/>
    <property type="match status" value="1"/>
</dbReference>
<dbReference type="GO" id="GO:0006520">
    <property type="term" value="P:amino acid metabolic process"/>
    <property type="evidence" value="ECO:0007669"/>
    <property type="project" value="InterPro"/>
</dbReference>
<dbReference type="PROSITE" id="PS00105">
    <property type="entry name" value="AA_TRANSFER_CLASS_1"/>
    <property type="match status" value="1"/>
</dbReference>
<name>A0A5B8XNN8_9DELT</name>
<keyword evidence="9" id="KW-1185">Reference proteome</keyword>
<evidence type="ECO:0000256" key="4">
    <source>
        <dbReference type="ARBA" id="ARBA00022679"/>
    </source>
</evidence>
<evidence type="ECO:0000256" key="2">
    <source>
        <dbReference type="ARBA" id="ARBA00007441"/>
    </source>
</evidence>
<dbReference type="InterPro" id="IPR015424">
    <property type="entry name" value="PyrdxlP-dep_Trfase"/>
</dbReference>
<dbReference type="EC" id="2.6.1.-" evidence="6"/>
<dbReference type="OrthoDB" id="9804474at2"/>
<evidence type="ECO:0000256" key="3">
    <source>
        <dbReference type="ARBA" id="ARBA00022576"/>
    </source>
</evidence>
<comment type="cofactor">
    <cofactor evidence="1 6">
        <name>pyridoxal 5'-phosphate</name>
        <dbReference type="ChEBI" id="CHEBI:597326"/>
    </cofactor>
</comment>
<dbReference type="Proteomes" id="UP000321595">
    <property type="component" value="Chromosome"/>
</dbReference>
<evidence type="ECO:0000313" key="8">
    <source>
        <dbReference type="EMBL" id="QED26851.1"/>
    </source>
</evidence>
<keyword evidence="3 6" id="KW-0032">Aminotransferase</keyword>
<proteinExistence type="inferred from homology"/>
<organism evidence="8 9">
    <name type="scientific">Microvenator marinus</name>
    <dbReference type="NCBI Taxonomy" id="2600177"/>
    <lineage>
        <taxon>Bacteria</taxon>
        <taxon>Deltaproteobacteria</taxon>
        <taxon>Bradymonadales</taxon>
        <taxon>Microvenatoraceae</taxon>
        <taxon>Microvenator</taxon>
    </lineage>
</organism>
<dbReference type="GO" id="GO:0008483">
    <property type="term" value="F:transaminase activity"/>
    <property type="evidence" value="ECO:0007669"/>
    <property type="project" value="UniProtKB-KW"/>
</dbReference>
<dbReference type="EMBL" id="CP042467">
    <property type="protein sequence ID" value="QED26851.1"/>
    <property type="molecule type" value="Genomic_DNA"/>
</dbReference>
<evidence type="ECO:0000313" key="9">
    <source>
        <dbReference type="Proteomes" id="UP000321595"/>
    </source>
</evidence>
<dbReference type="GO" id="GO:0030170">
    <property type="term" value="F:pyridoxal phosphate binding"/>
    <property type="evidence" value="ECO:0007669"/>
    <property type="project" value="InterPro"/>
</dbReference>
<evidence type="ECO:0000259" key="7">
    <source>
        <dbReference type="Pfam" id="PF00155"/>
    </source>
</evidence>